<feature type="domain" description="Acyl-CoA dehydrogenase/oxidase C-terminal" evidence="6">
    <location>
        <begin position="227"/>
        <end position="375"/>
    </location>
</feature>
<feature type="domain" description="Acyl-CoA oxidase/dehydrogenase middle" evidence="7">
    <location>
        <begin position="122"/>
        <end position="215"/>
    </location>
</feature>
<keyword evidence="10" id="KW-1185">Reference proteome</keyword>
<evidence type="ECO:0000313" key="9">
    <source>
        <dbReference type="EMBL" id="PWA11840.1"/>
    </source>
</evidence>
<dbReference type="Gene3D" id="1.10.540.10">
    <property type="entry name" value="Acyl-CoA dehydrogenase/oxidase, N-terminal domain"/>
    <property type="match status" value="1"/>
</dbReference>
<keyword evidence="3 5" id="KW-0285">Flavoprotein</keyword>
<dbReference type="Proteomes" id="UP000245998">
    <property type="component" value="Unassembled WGS sequence"/>
</dbReference>
<dbReference type="InterPro" id="IPR009075">
    <property type="entry name" value="AcylCo_DH/oxidase_C"/>
</dbReference>
<dbReference type="SUPFAM" id="SSF56645">
    <property type="entry name" value="Acyl-CoA dehydrogenase NM domain-like"/>
    <property type="match status" value="1"/>
</dbReference>
<evidence type="ECO:0000259" key="6">
    <source>
        <dbReference type="Pfam" id="PF00441"/>
    </source>
</evidence>
<dbReference type="InterPro" id="IPR009100">
    <property type="entry name" value="AcylCoA_DH/oxidase_NM_dom_sf"/>
</dbReference>
<comment type="similarity">
    <text evidence="2 5">Belongs to the acyl-CoA dehydrogenase family.</text>
</comment>
<evidence type="ECO:0000256" key="5">
    <source>
        <dbReference type="RuleBase" id="RU362125"/>
    </source>
</evidence>
<dbReference type="GO" id="GO:0003995">
    <property type="term" value="F:acyl-CoA dehydrogenase activity"/>
    <property type="evidence" value="ECO:0007669"/>
    <property type="project" value="TreeGrafter"/>
</dbReference>
<evidence type="ECO:0000256" key="3">
    <source>
        <dbReference type="ARBA" id="ARBA00022630"/>
    </source>
</evidence>
<dbReference type="InterPro" id="IPR046373">
    <property type="entry name" value="Acyl-CoA_Oxase/DH_mid-dom_sf"/>
</dbReference>
<name>A0A2U1K2T7_9BACI</name>
<comment type="caution">
    <text evidence="9">The sequence shown here is derived from an EMBL/GenBank/DDBJ whole genome shotgun (WGS) entry which is preliminary data.</text>
</comment>
<accession>A0A2U1K2T7</accession>
<evidence type="ECO:0000259" key="8">
    <source>
        <dbReference type="Pfam" id="PF02771"/>
    </source>
</evidence>
<dbReference type="Pfam" id="PF02771">
    <property type="entry name" value="Acyl-CoA_dh_N"/>
    <property type="match status" value="1"/>
</dbReference>
<evidence type="ECO:0000256" key="4">
    <source>
        <dbReference type="ARBA" id="ARBA00022827"/>
    </source>
</evidence>
<keyword evidence="5" id="KW-0560">Oxidoreductase</keyword>
<keyword evidence="4 5" id="KW-0274">FAD</keyword>
<dbReference type="Gene3D" id="2.40.110.10">
    <property type="entry name" value="Butyryl-CoA Dehydrogenase, subunit A, domain 2"/>
    <property type="match status" value="1"/>
</dbReference>
<evidence type="ECO:0000256" key="2">
    <source>
        <dbReference type="ARBA" id="ARBA00009347"/>
    </source>
</evidence>
<dbReference type="Pfam" id="PF02770">
    <property type="entry name" value="Acyl-CoA_dh_M"/>
    <property type="match status" value="1"/>
</dbReference>
<dbReference type="SUPFAM" id="SSF47203">
    <property type="entry name" value="Acyl-CoA dehydrogenase C-terminal domain-like"/>
    <property type="match status" value="1"/>
</dbReference>
<evidence type="ECO:0000256" key="1">
    <source>
        <dbReference type="ARBA" id="ARBA00001974"/>
    </source>
</evidence>
<evidence type="ECO:0000259" key="7">
    <source>
        <dbReference type="Pfam" id="PF02770"/>
    </source>
</evidence>
<dbReference type="InterPro" id="IPR006091">
    <property type="entry name" value="Acyl-CoA_Oxase/DH_mid-dom"/>
</dbReference>
<proteinExistence type="inferred from homology"/>
<dbReference type="Gene3D" id="1.20.140.10">
    <property type="entry name" value="Butyryl-CoA Dehydrogenase, subunit A, domain 3"/>
    <property type="match status" value="1"/>
</dbReference>
<dbReference type="PANTHER" id="PTHR43884">
    <property type="entry name" value="ACYL-COA DEHYDROGENASE"/>
    <property type="match status" value="1"/>
</dbReference>
<gene>
    <name evidence="9" type="ORF">DCC39_09230</name>
</gene>
<sequence>MDFSWTEDQIAFRQILRDFSKKELLPNYMKWDREEKFPFDIWGKLGTLGVTGLRVHEQYNGSSASCITTGIAAEEIGKGDFNAAYAVILNGLIGEILQEFASERIKEEWLKPMASGNCLLGIAITEPGAGSDAANLQTKAAKDGNSYILSGEKSGISFAKVAHGFVVFAKTSPDEGARGVSAFMVPRDSEGLEIQSYHDMGNVPIGRGSIFLNDVCIPGDYLIGEENKGFYQVMNGFDLSRVLIALQCLGAAEQTLEETIEHVKGRHAFGRPLAKFEGVQFPIAEHHTWLEMAKWLCYRTLWLRDKGLPHTKEASMCKWMGPYLAREAIHECLLLNGHYAYTKEMPIEQRLRDVIGLEIGDGTAQTQKIVIARELIGKEFKPY</sequence>
<dbReference type="AlphaFoldDB" id="A0A2U1K2T7"/>
<dbReference type="Pfam" id="PF00441">
    <property type="entry name" value="Acyl-CoA_dh_1"/>
    <property type="match status" value="1"/>
</dbReference>
<reference evidence="9 10" key="1">
    <citation type="submission" date="2018-04" db="EMBL/GenBank/DDBJ databases">
        <title>Camelliibacillus theae gen. nov., sp. nov., isolated from Pu'er tea.</title>
        <authorList>
            <person name="Niu L."/>
        </authorList>
    </citation>
    <scope>NUCLEOTIDE SEQUENCE [LARGE SCALE GENOMIC DNA]</scope>
    <source>
        <strain evidence="9 10">T8</strain>
    </source>
</reference>
<evidence type="ECO:0000313" key="10">
    <source>
        <dbReference type="Proteomes" id="UP000245998"/>
    </source>
</evidence>
<feature type="domain" description="Acyl-CoA dehydrogenase/oxidase N-terminal" evidence="8">
    <location>
        <begin position="6"/>
        <end position="116"/>
    </location>
</feature>
<dbReference type="GO" id="GO:0050660">
    <property type="term" value="F:flavin adenine dinucleotide binding"/>
    <property type="evidence" value="ECO:0007669"/>
    <property type="project" value="InterPro"/>
</dbReference>
<dbReference type="OrthoDB" id="2769798at2"/>
<dbReference type="InterPro" id="IPR013786">
    <property type="entry name" value="AcylCoA_DH/ox_N"/>
</dbReference>
<comment type="cofactor">
    <cofactor evidence="1 5">
        <name>FAD</name>
        <dbReference type="ChEBI" id="CHEBI:57692"/>
    </cofactor>
</comment>
<organism evidence="9 10">
    <name type="scientific">Pueribacillus theae</name>
    <dbReference type="NCBI Taxonomy" id="2171751"/>
    <lineage>
        <taxon>Bacteria</taxon>
        <taxon>Bacillati</taxon>
        <taxon>Bacillota</taxon>
        <taxon>Bacilli</taxon>
        <taxon>Bacillales</taxon>
        <taxon>Bacillaceae</taxon>
        <taxon>Pueribacillus</taxon>
    </lineage>
</organism>
<dbReference type="InterPro" id="IPR037069">
    <property type="entry name" value="AcylCoA_DH/ox_N_sf"/>
</dbReference>
<dbReference type="EMBL" id="QCZG01000016">
    <property type="protein sequence ID" value="PWA11840.1"/>
    <property type="molecule type" value="Genomic_DNA"/>
</dbReference>
<dbReference type="PANTHER" id="PTHR43884:SF37">
    <property type="entry name" value="ACYL-COA DEHYDROGENASE"/>
    <property type="match status" value="1"/>
</dbReference>
<dbReference type="InterPro" id="IPR036250">
    <property type="entry name" value="AcylCo_DH-like_C"/>
</dbReference>
<protein>
    <submittedName>
        <fullName evidence="9">Cyclohexanecarboxyl-CoA dehydrogenase</fullName>
    </submittedName>
</protein>